<keyword evidence="1" id="KW-0520">NAD</keyword>
<dbReference type="Gene3D" id="3.40.50.720">
    <property type="entry name" value="NAD(P)-binding Rossmann-like Domain"/>
    <property type="match status" value="1"/>
</dbReference>
<dbReference type="SUPFAM" id="SSF51735">
    <property type="entry name" value="NAD(P)-binding Rossmann-fold domains"/>
    <property type="match status" value="1"/>
</dbReference>
<dbReference type="InterPro" id="IPR036291">
    <property type="entry name" value="NAD(P)-bd_dom_sf"/>
</dbReference>
<evidence type="ECO:0000313" key="4">
    <source>
        <dbReference type="Proteomes" id="UP000053676"/>
    </source>
</evidence>
<dbReference type="KEGG" id="nai:NECAME_08273"/>
<dbReference type="OrthoDB" id="5958943at2759"/>
<keyword evidence="4" id="KW-1185">Reference proteome</keyword>
<dbReference type="EMBL" id="KI658614">
    <property type="protein sequence ID" value="ETN81971.1"/>
    <property type="molecule type" value="Genomic_DNA"/>
</dbReference>
<dbReference type="STRING" id="51031.W2TLF0"/>
<proteinExistence type="predicted"/>
<dbReference type="Proteomes" id="UP000053676">
    <property type="component" value="Unassembled WGS sequence"/>
</dbReference>
<gene>
    <name evidence="3" type="ORF">NECAME_08273</name>
</gene>
<evidence type="ECO:0000259" key="2">
    <source>
        <dbReference type="Pfam" id="PF02737"/>
    </source>
</evidence>
<dbReference type="OMA" id="YERIDSI"/>
<feature type="domain" description="3-hydroxyacyl-CoA dehydrogenase NAD binding" evidence="2">
    <location>
        <begin position="12"/>
        <end position="128"/>
    </location>
</feature>
<evidence type="ECO:0000256" key="1">
    <source>
        <dbReference type="ARBA" id="ARBA00023027"/>
    </source>
</evidence>
<reference evidence="4" key="1">
    <citation type="journal article" date="2014" name="Nat. Genet.">
        <title>Genome of the human hookworm Necator americanus.</title>
        <authorList>
            <person name="Tang Y.T."/>
            <person name="Gao X."/>
            <person name="Rosa B.A."/>
            <person name="Abubucker S."/>
            <person name="Hallsworth-Pepin K."/>
            <person name="Martin J."/>
            <person name="Tyagi R."/>
            <person name="Heizer E."/>
            <person name="Zhang X."/>
            <person name="Bhonagiri-Palsikar V."/>
            <person name="Minx P."/>
            <person name="Warren W.C."/>
            <person name="Wang Q."/>
            <person name="Zhan B."/>
            <person name="Hotez P.J."/>
            <person name="Sternberg P.W."/>
            <person name="Dougall A."/>
            <person name="Gaze S.T."/>
            <person name="Mulvenna J."/>
            <person name="Sotillo J."/>
            <person name="Ranganathan S."/>
            <person name="Rabelo E.M."/>
            <person name="Wilson R.K."/>
            <person name="Felgner P.L."/>
            <person name="Bethony J."/>
            <person name="Hawdon J.M."/>
            <person name="Gasser R.B."/>
            <person name="Loukas A."/>
            <person name="Mitreva M."/>
        </authorList>
    </citation>
    <scope>NUCLEOTIDE SEQUENCE [LARGE SCALE GENOMIC DNA]</scope>
</reference>
<evidence type="ECO:0000313" key="3">
    <source>
        <dbReference type="EMBL" id="ETN81971.1"/>
    </source>
</evidence>
<sequence length="128" mass="13951">MVSANSETTIGTVAVIGCGLMGTGITQVCLASGYIVNLCGRSEEKLIKSKEQLRTSLTKSASKKRGDVITEKDKENISEAVNAQMKHLELCTDIQSAVTDADYIIEAVVEKKEVKHKIFLEAQKYCPQ</sequence>
<accession>W2TLF0</accession>
<dbReference type="PANTHER" id="PTHR43561">
    <property type="match status" value="1"/>
</dbReference>
<dbReference type="AlphaFoldDB" id="W2TLF0"/>
<name>W2TLF0_NECAM</name>
<dbReference type="PANTHER" id="PTHR43561:SF1">
    <property type="entry name" value="HYDROXY-ACYL-COA DEHYDROGENASE"/>
    <property type="match status" value="1"/>
</dbReference>
<organism evidence="3 4">
    <name type="scientific">Necator americanus</name>
    <name type="common">Human hookworm</name>
    <dbReference type="NCBI Taxonomy" id="51031"/>
    <lineage>
        <taxon>Eukaryota</taxon>
        <taxon>Metazoa</taxon>
        <taxon>Ecdysozoa</taxon>
        <taxon>Nematoda</taxon>
        <taxon>Chromadorea</taxon>
        <taxon>Rhabditida</taxon>
        <taxon>Rhabditina</taxon>
        <taxon>Rhabditomorpha</taxon>
        <taxon>Strongyloidea</taxon>
        <taxon>Ancylostomatidae</taxon>
        <taxon>Bunostominae</taxon>
        <taxon>Necator</taxon>
    </lineage>
</organism>
<protein>
    <submittedName>
        <fullName evidence="3">3-hydroxyacyl-CoA dehydrogenase, NAD binding domain protein</fullName>
    </submittedName>
</protein>
<dbReference type="GO" id="GO:0003857">
    <property type="term" value="F:(3S)-3-hydroxyacyl-CoA dehydrogenase (NAD+) activity"/>
    <property type="evidence" value="ECO:0007669"/>
    <property type="project" value="TreeGrafter"/>
</dbReference>
<dbReference type="InterPro" id="IPR006176">
    <property type="entry name" value="3-OHacyl-CoA_DH_NAD-bd"/>
</dbReference>
<dbReference type="GO" id="GO:0006635">
    <property type="term" value="P:fatty acid beta-oxidation"/>
    <property type="evidence" value="ECO:0007669"/>
    <property type="project" value="TreeGrafter"/>
</dbReference>
<dbReference type="Pfam" id="PF02737">
    <property type="entry name" value="3HCDH_N"/>
    <property type="match status" value="1"/>
</dbReference>
<dbReference type="InterPro" id="IPR052242">
    <property type="entry name" value="Mito_3-hydroxyacyl-CoA_DH"/>
</dbReference>
<dbReference type="GO" id="GO:0070403">
    <property type="term" value="F:NAD+ binding"/>
    <property type="evidence" value="ECO:0007669"/>
    <property type="project" value="InterPro"/>
</dbReference>
<dbReference type="GO" id="GO:0005739">
    <property type="term" value="C:mitochondrion"/>
    <property type="evidence" value="ECO:0007669"/>
    <property type="project" value="TreeGrafter"/>
</dbReference>